<evidence type="ECO:0000256" key="3">
    <source>
        <dbReference type="ARBA" id="ARBA00022801"/>
    </source>
</evidence>
<keyword evidence="4" id="KW-0862">Zinc</keyword>
<dbReference type="InterPro" id="IPR046778">
    <property type="entry name" value="UPF0758_N"/>
</dbReference>
<reference evidence="8 9" key="1">
    <citation type="submission" date="2017-09" db="EMBL/GenBank/DDBJ databases">
        <title>Depth-based differentiation of microbial function through sediment-hosted aquifers and enrichment of novel symbionts in the deep terrestrial subsurface.</title>
        <authorList>
            <person name="Probst A.J."/>
            <person name="Ladd B."/>
            <person name="Jarett J.K."/>
            <person name="Geller-Mcgrath D.E."/>
            <person name="Sieber C.M."/>
            <person name="Emerson J.B."/>
            <person name="Anantharaman K."/>
            <person name="Thomas B.C."/>
            <person name="Malmstrom R."/>
            <person name="Stieglmeier M."/>
            <person name="Klingl A."/>
            <person name="Woyke T."/>
            <person name="Ryan C.M."/>
            <person name="Banfield J.F."/>
        </authorList>
    </citation>
    <scope>NUCLEOTIDE SEQUENCE [LARGE SCALE GENOMIC DNA]</scope>
    <source>
        <strain evidence="8">CG22_combo_CG10-13_8_21_14_all_33_16</strain>
    </source>
</reference>
<dbReference type="Gene3D" id="3.40.140.10">
    <property type="entry name" value="Cytidine Deaminase, domain 2"/>
    <property type="match status" value="1"/>
</dbReference>
<comment type="caution">
    <text evidence="8">The sequence shown here is derived from an EMBL/GenBank/DDBJ whole genome shotgun (WGS) entry which is preliminary data.</text>
</comment>
<dbReference type="InterPro" id="IPR025657">
    <property type="entry name" value="RadC_JAB"/>
</dbReference>
<feature type="domain" description="MPN" evidence="7">
    <location>
        <begin position="110"/>
        <end position="232"/>
    </location>
</feature>
<evidence type="ECO:0000256" key="6">
    <source>
        <dbReference type="RuleBase" id="RU003797"/>
    </source>
</evidence>
<name>A0A2H0C569_9BACT</name>
<dbReference type="Proteomes" id="UP000230802">
    <property type="component" value="Unassembled WGS sequence"/>
</dbReference>
<organism evidence="8 9">
    <name type="scientific">Candidatus Roizmanbacteria bacterium CG22_combo_CG10-13_8_21_14_all_33_16</name>
    <dbReference type="NCBI Taxonomy" id="1974859"/>
    <lineage>
        <taxon>Bacteria</taxon>
        <taxon>Candidatus Roizmaniibacteriota</taxon>
    </lineage>
</organism>
<evidence type="ECO:0000313" key="8">
    <source>
        <dbReference type="EMBL" id="PIP64468.1"/>
    </source>
</evidence>
<dbReference type="NCBIfam" id="NF000642">
    <property type="entry name" value="PRK00024.1"/>
    <property type="match status" value="1"/>
</dbReference>
<dbReference type="Pfam" id="PF20582">
    <property type="entry name" value="UPF0758_N"/>
    <property type="match status" value="1"/>
</dbReference>
<evidence type="ECO:0000256" key="5">
    <source>
        <dbReference type="ARBA" id="ARBA00023049"/>
    </source>
</evidence>
<dbReference type="GO" id="GO:0006508">
    <property type="term" value="P:proteolysis"/>
    <property type="evidence" value="ECO:0007669"/>
    <property type="project" value="UniProtKB-KW"/>
</dbReference>
<dbReference type="InterPro" id="IPR020891">
    <property type="entry name" value="UPF0758_CS"/>
</dbReference>
<protein>
    <recommendedName>
        <fullName evidence="7">MPN domain-containing protein</fullName>
    </recommendedName>
</protein>
<dbReference type="PANTHER" id="PTHR30471:SF3">
    <property type="entry name" value="UPF0758 PROTEIN YEES-RELATED"/>
    <property type="match status" value="1"/>
</dbReference>
<dbReference type="PROSITE" id="PS01302">
    <property type="entry name" value="UPF0758"/>
    <property type="match status" value="1"/>
</dbReference>
<dbReference type="AlphaFoldDB" id="A0A2H0C569"/>
<dbReference type="InterPro" id="IPR037518">
    <property type="entry name" value="MPN"/>
</dbReference>
<dbReference type="PANTHER" id="PTHR30471">
    <property type="entry name" value="DNA REPAIR PROTEIN RADC"/>
    <property type="match status" value="1"/>
</dbReference>
<keyword evidence="3" id="KW-0378">Hydrolase</keyword>
<proteinExistence type="inferred from homology"/>
<dbReference type="InterPro" id="IPR001405">
    <property type="entry name" value="UPF0758"/>
</dbReference>
<dbReference type="EMBL" id="PCTD01000100">
    <property type="protein sequence ID" value="PIP64468.1"/>
    <property type="molecule type" value="Genomic_DNA"/>
</dbReference>
<keyword evidence="1" id="KW-0645">Protease</keyword>
<dbReference type="NCBIfam" id="TIGR00608">
    <property type="entry name" value="radc"/>
    <property type="match status" value="1"/>
</dbReference>
<comment type="similarity">
    <text evidence="6">Belongs to the UPF0758 family.</text>
</comment>
<sequence length="232" mass="27002">MTEKKYKIKDLPEEKRPRERLMQDGFDTLTDAELLAIVFNTGLWKKNYYEDVLELSNRILKEYGSKAIISEKNVEKLMKELEIPKVKACQIVACFELGRRFFKKDEEEIYIRDSKDAYNYLKDKMANLKKEQFRGLHLNSRNKLIHDEIISVGTLTTNLVHPREVFQPAIQYSAAAIILAHNHPSGDPQPSEDDIKITEQIIEASKIINIEILDHIIIGKEEYLSLKDKKII</sequence>
<dbReference type="PROSITE" id="PS50249">
    <property type="entry name" value="MPN"/>
    <property type="match status" value="1"/>
</dbReference>
<dbReference type="GO" id="GO:0046872">
    <property type="term" value="F:metal ion binding"/>
    <property type="evidence" value="ECO:0007669"/>
    <property type="project" value="UniProtKB-KW"/>
</dbReference>
<keyword evidence="2" id="KW-0479">Metal-binding</keyword>
<evidence type="ECO:0000259" key="7">
    <source>
        <dbReference type="PROSITE" id="PS50249"/>
    </source>
</evidence>
<evidence type="ECO:0000256" key="1">
    <source>
        <dbReference type="ARBA" id="ARBA00022670"/>
    </source>
</evidence>
<evidence type="ECO:0000256" key="2">
    <source>
        <dbReference type="ARBA" id="ARBA00022723"/>
    </source>
</evidence>
<keyword evidence="5" id="KW-0482">Metalloprotease</keyword>
<dbReference type="Pfam" id="PF04002">
    <property type="entry name" value="RadC"/>
    <property type="match status" value="1"/>
</dbReference>
<evidence type="ECO:0000256" key="4">
    <source>
        <dbReference type="ARBA" id="ARBA00022833"/>
    </source>
</evidence>
<evidence type="ECO:0000313" key="9">
    <source>
        <dbReference type="Proteomes" id="UP000230802"/>
    </source>
</evidence>
<dbReference type="CDD" id="cd08071">
    <property type="entry name" value="MPN_DUF2466"/>
    <property type="match status" value="1"/>
</dbReference>
<dbReference type="GO" id="GO:0008237">
    <property type="term" value="F:metallopeptidase activity"/>
    <property type="evidence" value="ECO:0007669"/>
    <property type="project" value="UniProtKB-KW"/>
</dbReference>
<accession>A0A2H0C569</accession>
<gene>
    <name evidence="8" type="ORF">COW96_02335</name>
</gene>